<reference evidence="1 2" key="1">
    <citation type="submission" date="2023-08" db="EMBL/GenBank/DDBJ databases">
        <title>A Necator americanus chromosomal reference genome.</title>
        <authorList>
            <person name="Ilik V."/>
            <person name="Petrzelkova K.J."/>
            <person name="Pardy F."/>
            <person name="Fuh T."/>
            <person name="Niatou-Singa F.S."/>
            <person name="Gouil Q."/>
            <person name="Baker L."/>
            <person name="Ritchie M.E."/>
            <person name="Jex A.R."/>
            <person name="Gazzola D."/>
            <person name="Li H."/>
            <person name="Toshio Fujiwara R."/>
            <person name="Zhan B."/>
            <person name="Aroian R.V."/>
            <person name="Pafco B."/>
            <person name="Schwarz E.M."/>
        </authorList>
    </citation>
    <scope>NUCLEOTIDE SEQUENCE [LARGE SCALE GENOMIC DNA]</scope>
    <source>
        <strain evidence="1 2">Aroian</strain>
        <tissue evidence="1">Whole animal</tissue>
    </source>
</reference>
<accession>A0ABR1BUS9</accession>
<proteinExistence type="predicted"/>
<dbReference type="EMBL" id="JAVFWL010000001">
    <property type="protein sequence ID" value="KAK6728846.1"/>
    <property type="molecule type" value="Genomic_DNA"/>
</dbReference>
<sequence length="124" mass="14330">MHVGATDRAFSLFREIAVHCSRRTADSQDWQQNTAHLHMDAPPVLQFVERYCNRATKARLIFELFVSGFEATREQGAHRPLRRCFSAEYLTQVLMGFSSGVARFELVKEYVSNMGGMFCLYRMK</sequence>
<evidence type="ECO:0000313" key="2">
    <source>
        <dbReference type="Proteomes" id="UP001303046"/>
    </source>
</evidence>
<dbReference type="Proteomes" id="UP001303046">
    <property type="component" value="Unassembled WGS sequence"/>
</dbReference>
<comment type="caution">
    <text evidence="1">The sequence shown here is derived from an EMBL/GenBank/DDBJ whole genome shotgun (WGS) entry which is preliminary data.</text>
</comment>
<name>A0ABR1BUS9_NECAM</name>
<evidence type="ECO:0000313" key="1">
    <source>
        <dbReference type="EMBL" id="KAK6728846.1"/>
    </source>
</evidence>
<organism evidence="1 2">
    <name type="scientific">Necator americanus</name>
    <name type="common">Human hookworm</name>
    <dbReference type="NCBI Taxonomy" id="51031"/>
    <lineage>
        <taxon>Eukaryota</taxon>
        <taxon>Metazoa</taxon>
        <taxon>Ecdysozoa</taxon>
        <taxon>Nematoda</taxon>
        <taxon>Chromadorea</taxon>
        <taxon>Rhabditida</taxon>
        <taxon>Rhabditina</taxon>
        <taxon>Rhabditomorpha</taxon>
        <taxon>Strongyloidea</taxon>
        <taxon>Ancylostomatidae</taxon>
        <taxon>Bunostominae</taxon>
        <taxon>Necator</taxon>
    </lineage>
</organism>
<gene>
    <name evidence="1" type="primary">Necator_chrI.g2238</name>
    <name evidence="1" type="ORF">RB195_006111</name>
</gene>
<keyword evidence="2" id="KW-1185">Reference proteome</keyword>
<protein>
    <submittedName>
        <fullName evidence="1">Uncharacterized protein</fullName>
    </submittedName>
</protein>